<reference evidence="2 3" key="1">
    <citation type="submission" date="2020-01" db="EMBL/GenBank/DDBJ databases">
        <title>Genome sequencing of strain KACC 21507.</title>
        <authorList>
            <person name="Heo J."/>
            <person name="Kim S.-J."/>
            <person name="Kim J.-S."/>
            <person name="Hong S.-B."/>
            <person name="Kwon S.-W."/>
        </authorList>
    </citation>
    <scope>NUCLEOTIDE SEQUENCE [LARGE SCALE GENOMIC DNA]</scope>
    <source>
        <strain evidence="2 3">KACC 21507</strain>
    </source>
</reference>
<evidence type="ECO:0000313" key="3">
    <source>
        <dbReference type="Proteomes" id="UP000463975"/>
    </source>
</evidence>
<dbReference type="RefSeq" id="WP_160618895.1">
    <property type="nucleotide sequence ID" value="NZ_CP047652.1"/>
</dbReference>
<gene>
    <name evidence="2" type="ORF">GT348_05780</name>
</gene>
<dbReference type="KEGG" id="bomb:GT348_05780"/>
<evidence type="ECO:0008006" key="4">
    <source>
        <dbReference type="Google" id="ProtNLM"/>
    </source>
</evidence>
<organism evidence="2 3">
    <name type="scientific">Aristophania vespae</name>
    <dbReference type="NCBI Taxonomy" id="2697033"/>
    <lineage>
        <taxon>Bacteria</taxon>
        <taxon>Pseudomonadati</taxon>
        <taxon>Pseudomonadota</taxon>
        <taxon>Alphaproteobacteria</taxon>
        <taxon>Acetobacterales</taxon>
        <taxon>Acetobacteraceae</taxon>
        <taxon>Aristophania</taxon>
    </lineage>
</organism>
<keyword evidence="1" id="KW-1133">Transmembrane helix</keyword>
<feature type="transmembrane region" description="Helical" evidence="1">
    <location>
        <begin position="270"/>
        <end position="295"/>
    </location>
</feature>
<keyword evidence="1" id="KW-0472">Membrane</keyword>
<feature type="transmembrane region" description="Helical" evidence="1">
    <location>
        <begin position="168"/>
        <end position="188"/>
    </location>
</feature>
<feature type="transmembrane region" description="Helical" evidence="1">
    <location>
        <begin position="224"/>
        <end position="250"/>
    </location>
</feature>
<proteinExistence type="predicted"/>
<dbReference type="AlphaFoldDB" id="A0A6P1NH19"/>
<dbReference type="EMBL" id="CP047652">
    <property type="protein sequence ID" value="QHI95820.1"/>
    <property type="molecule type" value="Genomic_DNA"/>
</dbReference>
<keyword evidence="1" id="KW-0812">Transmembrane</keyword>
<evidence type="ECO:0000256" key="1">
    <source>
        <dbReference type="SAM" id="Phobius"/>
    </source>
</evidence>
<evidence type="ECO:0000313" key="2">
    <source>
        <dbReference type="EMBL" id="QHI95820.1"/>
    </source>
</evidence>
<name>A0A6P1NH19_9PROT</name>
<keyword evidence="3" id="KW-1185">Reference proteome</keyword>
<sequence>MNYLSRFPPLVPRLCSNFLPFFAALSILLVGAGIDLTIGSNALIQSWESRLEDHALIALPPSQQAGSVTPQSPEAQSSDLLQILHANKQITDIKFVSREEITQILSNWGSSWPGPLPIVVRVNYEGERQTLEQNIVTKEPKAIVVFPPAPSQFLHPLTVPLRLANKTITFFLILTGEFVFFLGVILSLHSGWIKHYNSLKILSHLGCSHQNLFRSLMRQFGWRCLLGGYVGVLVLIPFINGITSMLRPILQLPLENTTLYNLFFHNPFSFFWSFVIILSPLLNCLVGWGLTYCSLKLTSHKFL</sequence>
<protein>
    <recommendedName>
        <fullName evidence="4">FtsX-like permease family protein</fullName>
    </recommendedName>
</protein>
<accession>A0A6P1NH19</accession>
<dbReference type="Proteomes" id="UP000463975">
    <property type="component" value="Chromosome"/>
</dbReference>